<feature type="domain" description="F-box" evidence="1">
    <location>
        <begin position="93"/>
        <end position="155"/>
    </location>
</feature>
<sequence>MTSLCARCAKIPQIRVNLSFEEISRIEHDLRSEFGPFVIRPERAEEVKQMLALADKDIEDHDSEIARLHGQILIIEEGKRKLEAQRARLRALLSPVRKLPNEILSRIFQHVCENNSLRGYNAHTLPIHFSAMTISFVCSRWRDLALSSPRLWAHLTIGVCTRDAARELRLINILTRLLKRSSPLKLSLNIDCNDCYLREGTLPFLDLLLQHAHRWETFTFHALYPLTLYQMPSGLHFPSLVELNIRTFESPLGGPLPDLNLFEHAPRLCTLATTEAPPPKAPFNKLESLHLQRMNIDLASPPVLANILHNYPSLKSLSLEPDPFEEGDFEELRDPTVQGTWRNITCLVIEAFWQPWLLNMAFSSFSFPSLNELVVKSKCPTTWPVDAFKSFVTTSSCMITTFTLRGFTVSDVDLIATLQVMPSLSYLEIDDFKDSSSQSPITSHFMQSLQHQSTSFPLAPKLHSLRLISKWNAPFDDLTFISMIESRWFKPGSDLSAAMFSVGKACIRSVVLTFSWREVDAEV</sequence>
<evidence type="ECO:0000259" key="1">
    <source>
        <dbReference type="PROSITE" id="PS50181"/>
    </source>
</evidence>
<dbReference type="InterPro" id="IPR032675">
    <property type="entry name" value="LRR_dom_sf"/>
</dbReference>
<dbReference type="Gene3D" id="1.20.1280.50">
    <property type="match status" value="1"/>
</dbReference>
<evidence type="ECO:0000313" key="3">
    <source>
        <dbReference type="Proteomes" id="UP000772434"/>
    </source>
</evidence>
<dbReference type="Gene3D" id="3.80.10.10">
    <property type="entry name" value="Ribonuclease Inhibitor"/>
    <property type="match status" value="1"/>
</dbReference>
<dbReference type="AlphaFoldDB" id="A0A9P5Q721"/>
<name>A0A9P5Q721_9AGAR</name>
<reference evidence="2" key="1">
    <citation type="submission" date="2020-11" db="EMBL/GenBank/DDBJ databases">
        <authorList>
            <consortium name="DOE Joint Genome Institute"/>
            <person name="Ahrendt S."/>
            <person name="Riley R."/>
            <person name="Andreopoulos W."/>
            <person name="Labutti K."/>
            <person name="Pangilinan J."/>
            <person name="Ruiz-Duenas F.J."/>
            <person name="Barrasa J.M."/>
            <person name="Sanchez-Garcia M."/>
            <person name="Camarero S."/>
            <person name="Miyauchi S."/>
            <person name="Serrano A."/>
            <person name="Linde D."/>
            <person name="Babiker R."/>
            <person name="Drula E."/>
            <person name="Ayuso-Fernandez I."/>
            <person name="Pacheco R."/>
            <person name="Padilla G."/>
            <person name="Ferreira P."/>
            <person name="Barriuso J."/>
            <person name="Kellner H."/>
            <person name="Castanera R."/>
            <person name="Alfaro M."/>
            <person name="Ramirez L."/>
            <person name="Pisabarro A.G."/>
            <person name="Kuo A."/>
            <person name="Tritt A."/>
            <person name="Lipzen A."/>
            <person name="He G."/>
            <person name="Yan M."/>
            <person name="Ng V."/>
            <person name="Cullen D."/>
            <person name="Martin F."/>
            <person name="Rosso M.-N."/>
            <person name="Henrissat B."/>
            <person name="Hibbett D."/>
            <person name="Martinez A.T."/>
            <person name="Grigoriev I.V."/>
        </authorList>
    </citation>
    <scope>NUCLEOTIDE SEQUENCE</scope>
    <source>
        <strain evidence="2">AH 40177</strain>
    </source>
</reference>
<dbReference type="PROSITE" id="PS50181">
    <property type="entry name" value="FBOX"/>
    <property type="match status" value="1"/>
</dbReference>
<organism evidence="2 3">
    <name type="scientific">Rhodocollybia butyracea</name>
    <dbReference type="NCBI Taxonomy" id="206335"/>
    <lineage>
        <taxon>Eukaryota</taxon>
        <taxon>Fungi</taxon>
        <taxon>Dikarya</taxon>
        <taxon>Basidiomycota</taxon>
        <taxon>Agaricomycotina</taxon>
        <taxon>Agaricomycetes</taxon>
        <taxon>Agaricomycetidae</taxon>
        <taxon>Agaricales</taxon>
        <taxon>Marasmiineae</taxon>
        <taxon>Omphalotaceae</taxon>
        <taxon>Rhodocollybia</taxon>
    </lineage>
</organism>
<accession>A0A9P5Q721</accession>
<dbReference type="EMBL" id="JADNRY010000010">
    <property type="protein sequence ID" value="KAF9075312.1"/>
    <property type="molecule type" value="Genomic_DNA"/>
</dbReference>
<comment type="caution">
    <text evidence="2">The sequence shown here is derived from an EMBL/GenBank/DDBJ whole genome shotgun (WGS) entry which is preliminary data.</text>
</comment>
<gene>
    <name evidence="2" type="ORF">BDP27DRAFT_1315869</name>
</gene>
<protein>
    <recommendedName>
        <fullName evidence="1">F-box domain-containing protein</fullName>
    </recommendedName>
</protein>
<dbReference type="Pfam" id="PF12937">
    <property type="entry name" value="F-box-like"/>
    <property type="match status" value="1"/>
</dbReference>
<dbReference type="InterPro" id="IPR001810">
    <property type="entry name" value="F-box_dom"/>
</dbReference>
<dbReference type="OrthoDB" id="3266451at2759"/>
<evidence type="ECO:0000313" key="2">
    <source>
        <dbReference type="EMBL" id="KAF9075312.1"/>
    </source>
</evidence>
<dbReference type="Proteomes" id="UP000772434">
    <property type="component" value="Unassembled WGS sequence"/>
</dbReference>
<proteinExistence type="predicted"/>
<dbReference type="SUPFAM" id="SSF52047">
    <property type="entry name" value="RNI-like"/>
    <property type="match status" value="1"/>
</dbReference>
<keyword evidence="3" id="KW-1185">Reference proteome</keyword>